<name>A0A1H9UMI5_9PSEU</name>
<accession>A0A1H9UMI5</accession>
<dbReference type="Proteomes" id="UP000199051">
    <property type="component" value="Unassembled WGS sequence"/>
</dbReference>
<dbReference type="AlphaFoldDB" id="A0A1H9UMI5"/>
<dbReference type="STRING" id="155974.SAMN04487818_107340"/>
<evidence type="ECO:0000313" key="3">
    <source>
        <dbReference type="Proteomes" id="UP000199051"/>
    </source>
</evidence>
<proteinExistence type="predicted"/>
<keyword evidence="3" id="KW-1185">Reference proteome</keyword>
<evidence type="ECO:0008006" key="4">
    <source>
        <dbReference type="Google" id="ProtNLM"/>
    </source>
</evidence>
<keyword evidence="1" id="KW-1133">Transmembrane helix</keyword>
<reference evidence="3" key="1">
    <citation type="submission" date="2016-10" db="EMBL/GenBank/DDBJ databases">
        <authorList>
            <person name="Varghese N."/>
            <person name="Submissions S."/>
        </authorList>
    </citation>
    <scope>NUCLEOTIDE SEQUENCE [LARGE SCALE GENOMIC DNA]</scope>
    <source>
        <strain evidence="3">DSM 44260</strain>
    </source>
</reference>
<sequence length="140" mass="15815">MRGYPRLVFTTYRPRWEVILGIALLAGAAGALGHFLIRQAVDLATVVIAVVAVVMTLFPLRSRRLLVSDELCVVEGNGVRVTFRWVDFIERKGGTLHFTTGRVEHNDDWPSRSAAKRVKWRVPAYQFLRDQSVLPVGLQK</sequence>
<feature type="transmembrane region" description="Helical" evidence="1">
    <location>
        <begin position="43"/>
        <end position="60"/>
    </location>
</feature>
<evidence type="ECO:0000256" key="1">
    <source>
        <dbReference type="SAM" id="Phobius"/>
    </source>
</evidence>
<protein>
    <recommendedName>
        <fullName evidence="4">PH domain-containing protein</fullName>
    </recommendedName>
</protein>
<keyword evidence="1" id="KW-0472">Membrane</keyword>
<keyword evidence="1" id="KW-0812">Transmembrane</keyword>
<evidence type="ECO:0000313" key="2">
    <source>
        <dbReference type="EMBL" id="SES10404.1"/>
    </source>
</evidence>
<gene>
    <name evidence="2" type="ORF">SAMN04487818_107340</name>
</gene>
<feature type="transmembrane region" description="Helical" evidence="1">
    <location>
        <begin position="16"/>
        <end position="37"/>
    </location>
</feature>
<organism evidence="2 3">
    <name type="scientific">Actinokineospora terrae</name>
    <dbReference type="NCBI Taxonomy" id="155974"/>
    <lineage>
        <taxon>Bacteria</taxon>
        <taxon>Bacillati</taxon>
        <taxon>Actinomycetota</taxon>
        <taxon>Actinomycetes</taxon>
        <taxon>Pseudonocardiales</taxon>
        <taxon>Pseudonocardiaceae</taxon>
        <taxon>Actinokineospora</taxon>
    </lineage>
</organism>
<dbReference type="EMBL" id="FOGI01000007">
    <property type="protein sequence ID" value="SES10404.1"/>
    <property type="molecule type" value="Genomic_DNA"/>
</dbReference>